<comment type="caution">
    <text evidence="2">The sequence shown here is derived from an EMBL/GenBank/DDBJ whole genome shotgun (WGS) entry which is preliminary data.</text>
</comment>
<dbReference type="AlphaFoldDB" id="A0A1J4K137"/>
<evidence type="ECO:0000313" key="2">
    <source>
        <dbReference type="EMBL" id="OHT05095.1"/>
    </source>
</evidence>
<reference evidence="2" key="1">
    <citation type="submission" date="2016-10" db="EMBL/GenBank/DDBJ databases">
        <authorList>
            <person name="Benchimol M."/>
            <person name="Almeida L.G."/>
            <person name="Vasconcelos A.T."/>
            <person name="Perreira-Neves A."/>
            <person name="Rosa I.A."/>
            <person name="Tasca T."/>
            <person name="Bogo M.R."/>
            <person name="de Souza W."/>
        </authorList>
    </citation>
    <scope>NUCLEOTIDE SEQUENCE [LARGE SCALE GENOMIC DNA]</scope>
    <source>
        <strain evidence="2">K</strain>
    </source>
</reference>
<gene>
    <name evidence="2" type="ORF">TRFO_06107</name>
</gene>
<dbReference type="EMBL" id="MLAK01000771">
    <property type="protein sequence ID" value="OHT05095.1"/>
    <property type="molecule type" value="Genomic_DNA"/>
</dbReference>
<evidence type="ECO:0000256" key="1">
    <source>
        <dbReference type="SAM" id="SignalP"/>
    </source>
</evidence>
<sequence length="180" mass="20639">MSFYLWLIAISKLLKFSEQLNKTTAHFDNSGSSTFLETTPKFHLMKTKAFSKSFKELTFAVSNLAMVFLRTCWNISLQLSLNAVFVSSVTSFKQVKRISMMHLKTLLLFHSNNFMNSLGNSTQSPMTCSTSFLETHISTHFIFTRTSLIRTDLFLNTLLNSSHTIKESHTLSSQEMKRRT</sequence>
<feature type="signal peptide" evidence="1">
    <location>
        <begin position="1"/>
        <end position="19"/>
    </location>
</feature>
<dbReference type="RefSeq" id="XP_068358231.1">
    <property type="nucleotide sequence ID" value="XM_068492896.1"/>
</dbReference>
<proteinExistence type="predicted"/>
<keyword evidence="3" id="KW-1185">Reference proteome</keyword>
<dbReference type="VEuPathDB" id="TrichDB:TRFO_06107"/>
<dbReference type="GeneID" id="94827600"/>
<accession>A0A1J4K137</accession>
<organism evidence="2 3">
    <name type="scientific">Tritrichomonas foetus</name>
    <dbReference type="NCBI Taxonomy" id="1144522"/>
    <lineage>
        <taxon>Eukaryota</taxon>
        <taxon>Metamonada</taxon>
        <taxon>Parabasalia</taxon>
        <taxon>Tritrichomonadida</taxon>
        <taxon>Tritrichomonadidae</taxon>
        <taxon>Tritrichomonas</taxon>
    </lineage>
</organism>
<name>A0A1J4K137_9EUKA</name>
<feature type="chain" id="PRO_5013131353" evidence="1">
    <location>
        <begin position="20"/>
        <end position="180"/>
    </location>
</feature>
<evidence type="ECO:0000313" key="3">
    <source>
        <dbReference type="Proteomes" id="UP000179807"/>
    </source>
</evidence>
<keyword evidence="1" id="KW-0732">Signal</keyword>
<protein>
    <submittedName>
        <fullName evidence="2">Uncharacterized protein</fullName>
    </submittedName>
</protein>
<dbReference type="Proteomes" id="UP000179807">
    <property type="component" value="Unassembled WGS sequence"/>
</dbReference>